<keyword evidence="3 10" id="KW-0812">Transmembrane</keyword>
<evidence type="ECO:0000256" key="4">
    <source>
        <dbReference type="ARBA" id="ARBA00022989"/>
    </source>
</evidence>
<evidence type="ECO:0000256" key="1">
    <source>
        <dbReference type="ARBA" id="ARBA00004141"/>
    </source>
</evidence>
<dbReference type="GO" id="GO:0016020">
    <property type="term" value="C:membrane"/>
    <property type="evidence" value="ECO:0007669"/>
    <property type="project" value="UniProtKB-SubCell"/>
</dbReference>
<comment type="subcellular location">
    <subcellularLocation>
        <location evidence="1">Membrane</location>
        <topology evidence="1">Multi-pass membrane protein</topology>
    </subcellularLocation>
</comment>
<evidence type="ECO:0000256" key="5">
    <source>
        <dbReference type="ARBA" id="ARBA00023136"/>
    </source>
</evidence>
<keyword evidence="6" id="KW-0564">Palmitate</keyword>
<dbReference type="Proteomes" id="UP000053989">
    <property type="component" value="Unassembled WGS sequence"/>
</dbReference>
<dbReference type="Pfam" id="PF01529">
    <property type="entry name" value="DHHC"/>
    <property type="match status" value="1"/>
</dbReference>
<evidence type="ECO:0000256" key="10">
    <source>
        <dbReference type="RuleBase" id="RU079119"/>
    </source>
</evidence>
<feature type="transmembrane region" description="Helical" evidence="10">
    <location>
        <begin position="201"/>
        <end position="228"/>
    </location>
</feature>
<evidence type="ECO:0000256" key="6">
    <source>
        <dbReference type="ARBA" id="ARBA00023139"/>
    </source>
</evidence>
<name>A0A0C3A410_9AGAM</name>
<proteinExistence type="inferred from homology"/>
<dbReference type="GO" id="GO:0019706">
    <property type="term" value="F:protein-cysteine S-palmitoyltransferase activity"/>
    <property type="evidence" value="ECO:0007669"/>
    <property type="project" value="UniProtKB-EC"/>
</dbReference>
<dbReference type="PROSITE" id="PS50216">
    <property type="entry name" value="DHHC"/>
    <property type="match status" value="1"/>
</dbReference>
<dbReference type="AlphaFoldDB" id="A0A0C3A410"/>
<comment type="domain">
    <text evidence="10">The DHHC domain is required for palmitoyltransferase activity.</text>
</comment>
<keyword evidence="4 10" id="KW-1133">Transmembrane helix</keyword>
<keyword evidence="13" id="KW-1185">Reference proteome</keyword>
<dbReference type="FunCoup" id="A0A0C3A410">
    <property type="interactions" value="241"/>
</dbReference>
<feature type="transmembrane region" description="Helical" evidence="10">
    <location>
        <begin position="166"/>
        <end position="189"/>
    </location>
</feature>
<dbReference type="HOGENOM" id="CLU_054274_1_0_1"/>
<feature type="transmembrane region" description="Helical" evidence="10">
    <location>
        <begin position="54"/>
        <end position="75"/>
    </location>
</feature>
<dbReference type="OrthoDB" id="9909019at2759"/>
<reference evidence="12 13" key="1">
    <citation type="submission" date="2014-04" db="EMBL/GenBank/DDBJ databases">
        <authorList>
            <consortium name="DOE Joint Genome Institute"/>
            <person name="Kuo A."/>
            <person name="Kohler A."/>
            <person name="Nagy L.G."/>
            <person name="Floudas D."/>
            <person name="Copeland A."/>
            <person name="Barry K.W."/>
            <person name="Cichocki N."/>
            <person name="Veneault-Fourrey C."/>
            <person name="LaButti K."/>
            <person name="Lindquist E.A."/>
            <person name="Lipzen A."/>
            <person name="Lundell T."/>
            <person name="Morin E."/>
            <person name="Murat C."/>
            <person name="Sun H."/>
            <person name="Tunlid A."/>
            <person name="Henrissat B."/>
            <person name="Grigoriev I.V."/>
            <person name="Hibbett D.S."/>
            <person name="Martin F."/>
            <person name="Nordberg H.P."/>
            <person name="Cantor M.N."/>
            <person name="Hua S.X."/>
        </authorList>
    </citation>
    <scope>NUCLEOTIDE SEQUENCE [LARGE SCALE GENOMIC DNA]</scope>
    <source>
        <strain evidence="12 13">Foug A</strain>
    </source>
</reference>
<comment type="similarity">
    <text evidence="10">Belongs to the DHHC palmitoyltransferase family.</text>
</comment>
<evidence type="ECO:0000256" key="9">
    <source>
        <dbReference type="ARBA" id="ARBA00048048"/>
    </source>
</evidence>
<keyword evidence="5 10" id="KW-0472">Membrane</keyword>
<evidence type="ECO:0000313" key="12">
    <source>
        <dbReference type="EMBL" id="KIM59427.1"/>
    </source>
</evidence>
<protein>
    <recommendedName>
        <fullName evidence="10">Palmitoyltransferase</fullName>
        <ecNumber evidence="10">2.3.1.225</ecNumber>
    </recommendedName>
</protein>
<evidence type="ECO:0000256" key="7">
    <source>
        <dbReference type="ARBA" id="ARBA00023288"/>
    </source>
</evidence>
<dbReference type="InParanoid" id="A0A0C3A410"/>
<evidence type="ECO:0000256" key="8">
    <source>
        <dbReference type="ARBA" id="ARBA00023315"/>
    </source>
</evidence>
<gene>
    <name evidence="12" type="ORF">SCLCIDRAFT_16510</name>
</gene>
<reference evidence="13" key="2">
    <citation type="submission" date="2015-01" db="EMBL/GenBank/DDBJ databases">
        <title>Evolutionary Origins and Diversification of the Mycorrhizal Mutualists.</title>
        <authorList>
            <consortium name="DOE Joint Genome Institute"/>
            <consortium name="Mycorrhizal Genomics Consortium"/>
            <person name="Kohler A."/>
            <person name="Kuo A."/>
            <person name="Nagy L.G."/>
            <person name="Floudas D."/>
            <person name="Copeland A."/>
            <person name="Barry K.W."/>
            <person name="Cichocki N."/>
            <person name="Veneault-Fourrey C."/>
            <person name="LaButti K."/>
            <person name="Lindquist E.A."/>
            <person name="Lipzen A."/>
            <person name="Lundell T."/>
            <person name="Morin E."/>
            <person name="Murat C."/>
            <person name="Riley R."/>
            <person name="Ohm R."/>
            <person name="Sun H."/>
            <person name="Tunlid A."/>
            <person name="Henrissat B."/>
            <person name="Grigoriev I.V."/>
            <person name="Hibbett D.S."/>
            <person name="Martin F."/>
        </authorList>
    </citation>
    <scope>NUCLEOTIDE SEQUENCE [LARGE SCALE GENOMIC DNA]</scope>
    <source>
        <strain evidence="13">Foug A</strain>
    </source>
</reference>
<keyword evidence="7" id="KW-0449">Lipoprotein</keyword>
<keyword evidence="8 10" id="KW-0012">Acyltransferase</keyword>
<dbReference type="PANTHER" id="PTHR12246">
    <property type="entry name" value="PALMITOYLTRANSFERASE ZDHHC16"/>
    <property type="match status" value="1"/>
</dbReference>
<evidence type="ECO:0000259" key="11">
    <source>
        <dbReference type="Pfam" id="PF01529"/>
    </source>
</evidence>
<evidence type="ECO:0000256" key="2">
    <source>
        <dbReference type="ARBA" id="ARBA00022679"/>
    </source>
</evidence>
<organism evidence="12 13">
    <name type="scientific">Scleroderma citrinum Foug A</name>
    <dbReference type="NCBI Taxonomy" id="1036808"/>
    <lineage>
        <taxon>Eukaryota</taxon>
        <taxon>Fungi</taxon>
        <taxon>Dikarya</taxon>
        <taxon>Basidiomycota</taxon>
        <taxon>Agaricomycotina</taxon>
        <taxon>Agaricomycetes</taxon>
        <taxon>Agaricomycetidae</taxon>
        <taxon>Boletales</taxon>
        <taxon>Sclerodermatineae</taxon>
        <taxon>Sclerodermataceae</taxon>
        <taxon>Scleroderma</taxon>
    </lineage>
</organism>
<comment type="catalytic activity">
    <reaction evidence="9 10">
        <text>L-cysteinyl-[protein] + hexadecanoyl-CoA = S-hexadecanoyl-L-cysteinyl-[protein] + CoA</text>
        <dbReference type="Rhea" id="RHEA:36683"/>
        <dbReference type="Rhea" id="RHEA-COMP:10131"/>
        <dbReference type="Rhea" id="RHEA-COMP:11032"/>
        <dbReference type="ChEBI" id="CHEBI:29950"/>
        <dbReference type="ChEBI" id="CHEBI:57287"/>
        <dbReference type="ChEBI" id="CHEBI:57379"/>
        <dbReference type="ChEBI" id="CHEBI:74151"/>
        <dbReference type="EC" id="2.3.1.225"/>
    </reaction>
</comment>
<dbReference type="InterPro" id="IPR001594">
    <property type="entry name" value="Palmitoyltrfase_DHHC"/>
</dbReference>
<sequence>MICARRVFRCFRRLERFADRITGAAGPWFVALAIILISLGSLSFFTIVPPTLPFPWLTTPACILVALNMFMHYYYVCTISPGFIGDPPVLPGSGLLWAPPLRRQFSSSSVEIVKARMSRCRKCGEMRPERAHHCRICNKCVLKFDHHCPCGIGINQCVGIHNERHFVLFMAYLVLSTFLFSVLGLPRVFDALGMTFVPWTHAIPAFCFLMSYMLSIVLCLAVFIMLLWHIWGIAKGETSVEAQDHEIYRKIAKDRGEAFVNSYDLGKRKNLALFFNVGRHRYPPYTLILPFRIMPYSDGFSWARRDGLQRHHGVREGEELTDEFDEDEDEEIR</sequence>
<feature type="transmembrane region" description="Helical" evidence="10">
    <location>
        <begin position="21"/>
        <end position="48"/>
    </location>
</feature>
<dbReference type="InterPro" id="IPR039859">
    <property type="entry name" value="PFA4/ZDH16/20/ERF2-like"/>
</dbReference>
<evidence type="ECO:0000256" key="3">
    <source>
        <dbReference type="ARBA" id="ARBA00022692"/>
    </source>
</evidence>
<feature type="domain" description="Palmitoyltransferase DHHC" evidence="11">
    <location>
        <begin position="118"/>
        <end position="243"/>
    </location>
</feature>
<evidence type="ECO:0000313" key="13">
    <source>
        <dbReference type="Proteomes" id="UP000053989"/>
    </source>
</evidence>
<dbReference type="EC" id="2.3.1.225" evidence="10"/>
<keyword evidence="2 10" id="KW-0808">Transferase</keyword>
<accession>A0A0C3A410</accession>
<dbReference type="EMBL" id="KN822074">
    <property type="protein sequence ID" value="KIM59427.1"/>
    <property type="molecule type" value="Genomic_DNA"/>
</dbReference>